<dbReference type="RefSeq" id="WP_270073741.1">
    <property type="nucleotide sequence ID" value="NZ_JAJAQC010000037.1"/>
</dbReference>
<dbReference type="AlphaFoldDB" id="A0A9X3NND0"/>
<comment type="caution">
    <text evidence="2">The sequence shown here is derived from an EMBL/GenBank/DDBJ whole genome shotgun (WGS) entry which is preliminary data.</text>
</comment>
<dbReference type="SUPFAM" id="SSF56784">
    <property type="entry name" value="HAD-like"/>
    <property type="match status" value="1"/>
</dbReference>
<dbReference type="SFLD" id="SFLDS00003">
    <property type="entry name" value="Haloacid_Dehalogenase"/>
    <property type="match status" value="1"/>
</dbReference>
<dbReference type="Pfam" id="PF00702">
    <property type="entry name" value="Hydrolase"/>
    <property type="match status" value="1"/>
</dbReference>
<name>A0A9X3NND0_9ACTN</name>
<dbReference type="PANTHER" id="PTHR43316:SF3">
    <property type="entry name" value="HALOACID DEHALOGENASE, TYPE II (AFU_ORTHOLOGUE AFUA_2G07750)-RELATED"/>
    <property type="match status" value="1"/>
</dbReference>
<sequence>MAANTADGSTAPAPALGGVLFDVVETLMDVRPLAQRFLDIGQPAELMEPWFLRAQRDAFALALSGRPTPFPDAMRHAMRVETRGGVTDAETDHVISGFGDMPAHPDAEPAIRRFAEAGVPMGFLTVGGRDATERFLERTGLDRYISRVVTAADEGVWKPAPGLYHIAAESLGTPVERTALVAVHAWDCHGAKEAGLLAGWCSRLEYAYGDVFTPADAVGDDLVAVAEGLLGLGR</sequence>
<dbReference type="Proteomes" id="UP001140076">
    <property type="component" value="Unassembled WGS sequence"/>
</dbReference>
<keyword evidence="1 2" id="KW-0378">Hydrolase</keyword>
<reference evidence="2" key="1">
    <citation type="submission" date="2021-10" db="EMBL/GenBank/DDBJ databases">
        <title>Streptomonospora sp. nov., isolated from mangrove soil.</title>
        <authorList>
            <person name="Chen X."/>
            <person name="Ge X."/>
            <person name="Liu W."/>
        </authorList>
    </citation>
    <scope>NUCLEOTIDE SEQUENCE</scope>
    <source>
        <strain evidence="2">S1-112</strain>
    </source>
</reference>
<protein>
    <submittedName>
        <fullName evidence="2">HAD hydrolase-like protein</fullName>
    </submittedName>
</protein>
<dbReference type="InterPro" id="IPR036412">
    <property type="entry name" value="HAD-like_sf"/>
</dbReference>
<organism evidence="2 3">
    <name type="scientific">Streptomonospora mangrovi</name>
    <dbReference type="NCBI Taxonomy" id="2883123"/>
    <lineage>
        <taxon>Bacteria</taxon>
        <taxon>Bacillati</taxon>
        <taxon>Actinomycetota</taxon>
        <taxon>Actinomycetes</taxon>
        <taxon>Streptosporangiales</taxon>
        <taxon>Nocardiopsidaceae</taxon>
        <taxon>Streptomonospora</taxon>
    </lineage>
</organism>
<gene>
    <name evidence="2" type="ORF">LG943_19510</name>
</gene>
<evidence type="ECO:0000313" key="2">
    <source>
        <dbReference type="EMBL" id="MDA0566483.1"/>
    </source>
</evidence>
<dbReference type="InterPro" id="IPR023214">
    <property type="entry name" value="HAD_sf"/>
</dbReference>
<dbReference type="InterPro" id="IPR051540">
    <property type="entry name" value="S-2-haloacid_dehalogenase"/>
</dbReference>
<proteinExistence type="predicted"/>
<dbReference type="GO" id="GO:0016787">
    <property type="term" value="F:hydrolase activity"/>
    <property type="evidence" value="ECO:0007669"/>
    <property type="project" value="UniProtKB-KW"/>
</dbReference>
<dbReference type="Gene3D" id="1.10.150.240">
    <property type="entry name" value="Putative phosphatase, domain 2"/>
    <property type="match status" value="1"/>
</dbReference>
<accession>A0A9X3NND0</accession>
<dbReference type="EMBL" id="JAJAQC010000037">
    <property type="protein sequence ID" value="MDA0566483.1"/>
    <property type="molecule type" value="Genomic_DNA"/>
</dbReference>
<evidence type="ECO:0000256" key="1">
    <source>
        <dbReference type="ARBA" id="ARBA00022801"/>
    </source>
</evidence>
<dbReference type="SFLD" id="SFLDG01129">
    <property type="entry name" value="C1.5:_HAD__Beta-PGM__Phosphata"/>
    <property type="match status" value="1"/>
</dbReference>
<evidence type="ECO:0000313" key="3">
    <source>
        <dbReference type="Proteomes" id="UP001140076"/>
    </source>
</evidence>
<dbReference type="InterPro" id="IPR023198">
    <property type="entry name" value="PGP-like_dom2"/>
</dbReference>
<dbReference type="PANTHER" id="PTHR43316">
    <property type="entry name" value="HYDROLASE, HALOACID DELAHOGENASE-RELATED"/>
    <property type="match status" value="1"/>
</dbReference>
<dbReference type="Gene3D" id="3.40.50.1000">
    <property type="entry name" value="HAD superfamily/HAD-like"/>
    <property type="match status" value="1"/>
</dbReference>
<keyword evidence="3" id="KW-1185">Reference proteome</keyword>